<dbReference type="InterPro" id="IPR001807">
    <property type="entry name" value="ClC"/>
</dbReference>
<feature type="transmembrane region" description="Helical" evidence="11">
    <location>
        <begin position="398"/>
        <end position="422"/>
    </location>
</feature>
<keyword evidence="5" id="KW-0406">Ion transport</keyword>
<evidence type="ECO:0000256" key="9">
    <source>
        <dbReference type="ARBA" id="ARBA00023303"/>
    </source>
</evidence>
<evidence type="ECO:0000259" key="12">
    <source>
        <dbReference type="PROSITE" id="PS51371"/>
    </source>
</evidence>
<reference evidence="13 14" key="1">
    <citation type="submission" date="2010-08" db="EMBL/GenBank/DDBJ databases">
        <authorList>
            <person name="Durkin A.S."/>
            <person name="Madupu R."/>
            <person name="Torralba M."/>
            <person name="Gillis M."/>
            <person name="Methe B."/>
            <person name="Sutton G."/>
            <person name="Nelson K.E."/>
        </authorList>
    </citation>
    <scope>NUCLEOTIDE SEQUENCE [LARGE SCALE GENOMIC DNA]</scope>
    <source>
        <strain evidence="13 14">FB035-09AN</strain>
    </source>
</reference>
<dbReference type="InterPro" id="IPR014743">
    <property type="entry name" value="Cl-channel_core"/>
</dbReference>
<dbReference type="Gene3D" id="3.10.580.10">
    <property type="entry name" value="CBS-domain"/>
    <property type="match status" value="1"/>
</dbReference>
<comment type="caution">
    <text evidence="13">The sequence shown here is derived from an EMBL/GenBank/DDBJ whole genome shotgun (WGS) entry which is preliminary data.</text>
</comment>
<evidence type="ECO:0000256" key="11">
    <source>
        <dbReference type="SAM" id="Phobius"/>
    </source>
</evidence>
<dbReference type="EMBL" id="AEDO01000046">
    <property type="protein sequence ID" value="EFL45566.1"/>
    <property type="molecule type" value="Genomic_DNA"/>
</dbReference>
<keyword evidence="4 11" id="KW-1133">Transmembrane helix</keyword>
<evidence type="ECO:0000313" key="13">
    <source>
        <dbReference type="EMBL" id="EFL45566.1"/>
    </source>
</evidence>
<dbReference type="Gene3D" id="1.10.3080.10">
    <property type="entry name" value="Clc chloride channel"/>
    <property type="match status" value="1"/>
</dbReference>
<keyword evidence="10" id="KW-0129">CBS domain</keyword>
<feature type="domain" description="CBS" evidence="12">
    <location>
        <begin position="548"/>
        <end position="605"/>
    </location>
</feature>
<dbReference type="PRINTS" id="PR00762">
    <property type="entry name" value="CLCHANNEL"/>
</dbReference>
<protein>
    <submittedName>
        <fullName evidence="13">Chloride transporter, ClC family</fullName>
    </submittedName>
</protein>
<feature type="transmembrane region" description="Helical" evidence="11">
    <location>
        <begin position="207"/>
        <end position="226"/>
    </location>
</feature>
<organism evidence="13 14">
    <name type="scientific">Prevotella disiens FB035-09AN</name>
    <dbReference type="NCBI Taxonomy" id="866771"/>
    <lineage>
        <taxon>Bacteria</taxon>
        <taxon>Pseudomonadati</taxon>
        <taxon>Bacteroidota</taxon>
        <taxon>Bacteroidia</taxon>
        <taxon>Bacteroidales</taxon>
        <taxon>Prevotellaceae</taxon>
        <taxon>Prevotella</taxon>
    </lineage>
</organism>
<feature type="transmembrane region" description="Helical" evidence="11">
    <location>
        <begin position="428"/>
        <end position="448"/>
    </location>
</feature>
<sequence length="608" mass="67687">MFYQQAWLLKMTNETDNNIISTIDNWRKAHVSDRQFVLVLAFIVGFLAALAAYILHLIIGEIQTLITSGFRMMTINWLYLLYPVIGIWLTSLFVKYVVRDNISHGITRVLYAISTKRSELKAHNTWSSIVASAITIGFGGSVGAEAPIVLTGSAIGSNLGRLFKMDRRTLMLLVGCGATAAVSGIFKAPIAGLVFTLEILMVDLTMAALLPILISSVTATCFSYFFTGGESMYDFKMDYFWSLSRVPPTILLGIGCGFLSLYFMRIMSWCENKYAGLSAHPLLKLFAGGIVLSSLIFVFPSLYGEGYNSLRIFIESNTETDWNQVMHGSMFAGHTEFLLLYVGLVGLTKVFATSATNGAGGCGGTFAPSLFIGGFAGFFFARFWNVQEIGQYIPEKNFTLYGMAAVMAAVMHAPLTGVFLIAELTGGYQLFIPLIIVTISSYLTINIFEQHSIYAVRLARQGKLLTHHTDKAVMTMMNMQKIIDRDYTSVEPTMEMGKLVHAISSSRNNYIPVLNDNGNLLGEIDITKLRHIIFRSELYHRFQVNQIMTQPPAVLGVNDPMESVMKIFEKTEAQMLPVIEPDGHFIGYISRARLYNMYRQLVADFSEE</sequence>
<dbReference type="Pfam" id="PF00654">
    <property type="entry name" value="Voltage_CLC"/>
    <property type="match status" value="1"/>
</dbReference>
<feature type="transmembrane region" description="Helical" evidence="11">
    <location>
        <begin position="285"/>
        <end position="303"/>
    </location>
</feature>
<evidence type="ECO:0000256" key="1">
    <source>
        <dbReference type="ARBA" id="ARBA00004141"/>
    </source>
</evidence>
<dbReference type="CDD" id="cd00400">
    <property type="entry name" value="Voltage_gated_ClC"/>
    <property type="match status" value="1"/>
</dbReference>
<dbReference type="eggNOG" id="COG0517">
    <property type="taxonomic scope" value="Bacteria"/>
</dbReference>
<dbReference type="eggNOG" id="COG0038">
    <property type="taxonomic scope" value="Bacteria"/>
</dbReference>
<proteinExistence type="predicted"/>
<dbReference type="Pfam" id="PF00571">
    <property type="entry name" value="CBS"/>
    <property type="match status" value="1"/>
</dbReference>
<dbReference type="InterPro" id="IPR046342">
    <property type="entry name" value="CBS_dom_sf"/>
</dbReference>
<dbReference type="InterPro" id="IPR000644">
    <property type="entry name" value="CBS_dom"/>
</dbReference>
<dbReference type="STRING" id="866771.HMPREF9296_1690"/>
<dbReference type="SUPFAM" id="SSF81340">
    <property type="entry name" value="Clc chloride channel"/>
    <property type="match status" value="1"/>
</dbReference>
<evidence type="ECO:0000256" key="4">
    <source>
        <dbReference type="ARBA" id="ARBA00022989"/>
    </source>
</evidence>
<keyword evidence="8" id="KW-0868">Chloride</keyword>
<dbReference type="InterPro" id="IPR050368">
    <property type="entry name" value="ClC-type_chloride_channel"/>
</dbReference>
<name>E1KSM9_9BACT</name>
<dbReference type="GO" id="GO:0034707">
    <property type="term" value="C:chloride channel complex"/>
    <property type="evidence" value="ECO:0007669"/>
    <property type="project" value="UniProtKB-KW"/>
</dbReference>
<keyword evidence="2" id="KW-0813">Transport</keyword>
<dbReference type="AlphaFoldDB" id="E1KSM9"/>
<evidence type="ECO:0000256" key="5">
    <source>
        <dbReference type="ARBA" id="ARBA00023065"/>
    </source>
</evidence>
<dbReference type="PROSITE" id="PS51371">
    <property type="entry name" value="CBS"/>
    <property type="match status" value="1"/>
</dbReference>
<evidence type="ECO:0000256" key="10">
    <source>
        <dbReference type="PROSITE-ProRule" id="PRU00703"/>
    </source>
</evidence>
<feature type="transmembrane region" description="Helical" evidence="11">
    <location>
        <begin position="79"/>
        <end position="98"/>
    </location>
</feature>
<accession>E1KSM9</accession>
<evidence type="ECO:0000313" key="14">
    <source>
        <dbReference type="Proteomes" id="UP000003610"/>
    </source>
</evidence>
<comment type="subcellular location">
    <subcellularLocation>
        <location evidence="1">Membrane</location>
        <topology evidence="1">Multi-pass membrane protein</topology>
    </subcellularLocation>
</comment>
<feature type="transmembrane region" description="Helical" evidence="11">
    <location>
        <begin position="36"/>
        <end position="59"/>
    </location>
</feature>
<keyword evidence="6 11" id="KW-0472">Membrane</keyword>
<gene>
    <name evidence="13" type="ORF">HMPREF9296_1690</name>
</gene>
<feature type="transmembrane region" description="Helical" evidence="11">
    <location>
        <begin position="246"/>
        <end position="264"/>
    </location>
</feature>
<dbReference type="PANTHER" id="PTHR43427:SF6">
    <property type="entry name" value="CHLORIDE CHANNEL PROTEIN CLC-E"/>
    <property type="match status" value="1"/>
</dbReference>
<dbReference type="PANTHER" id="PTHR43427">
    <property type="entry name" value="CHLORIDE CHANNEL PROTEIN CLC-E"/>
    <property type="match status" value="1"/>
</dbReference>
<feature type="transmembrane region" description="Helical" evidence="11">
    <location>
        <begin position="366"/>
        <end position="386"/>
    </location>
</feature>
<evidence type="ECO:0000256" key="8">
    <source>
        <dbReference type="ARBA" id="ARBA00023214"/>
    </source>
</evidence>
<evidence type="ECO:0000256" key="2">
    <source>
        <dbReference type="ARBA" id="ARBA00022448"/>
    </source>
</evidence>
<evidence type="ECO:0000256" key="6">
    <source>
        <dbReference type="ARBA" id="ARBA00023136"/>
    </source>
</evidence>
<evidence type="ECO:0000256" key="3">
    <source>
        <dbReference type="ARBA" id="ARBA00022692"/>
    </source>
</evidence>
<keyword evidence="9" id="KW-0407">Ion channel</keyword>
<dbReference type="Proteomes" id="UP000003610">
    <property type="component" value="Unassembled WGS sequence"/>
</dbReference>
<evidence type="ECO:0000256" key="7">
    <source>
        <dbReference type="ARBA" id="ARBA00023173"/>
    </source>
</evidence>
<keyword evidence="3 11" id="KW-0812">Transmembrane</keyword>
<dbReference type="SUPFAM" id="SSF54631">
    <property type="entry name" value="CBS-domain pair"/>
    <property type="match status" value="1"/>
</dbReference>
<keyword evidence="7" id="KW-0869">Chloride channel</keyword>
<feature type="transmembrane region" description="Helical" evidence="11">
    <location>
        <begin position="170"/>
        <end position="195"/>
    </location>
</feature>
<dbReference type="GO" id="GO:0005254">
    <property type="term" value="F:chloride channel activity"/>
    <property type="evidence" value="ECO:0007669"/>
    <property type="project" value="UniProtKB-KW"/>
</dbReference>